<gene>
    <name evidence="2" type="ORF">g.69861</name>
</gene>
<sequence length="118" mass="14055">MYMMNPIFMLILKVSTLLQEPKLNLVLAMKNVNNLRNTLVSMRKDDTEYKQMFDNSVIFCKKHYIDIPDSNSRKVSTRLDPNLSNQTLFSTKFDELKTNVFYHYLKNYLVGLIRARYF</sequence>
<reference evidence="2" key="1">
    <citation type="submission" date="2018-04" db="EMBL/GenBank/DDBJ databases">
        <title>Transcriptome assembly of Sipha flava.</title>
        <authorList>
            <person name="Scully E.D."/>
            <person name="Geib S.M."/>
            <person name="Palmer N.A."/>
            <person name="Koch K."/>
            <person name="Bradshaw J."/>
            <person name="Heng-Moss T."/>
            <person name="Sarath G."/>
        </authorList>
    </citation>
    <scope>NUCLEOTIDE SEQUENCE</scope>
</reference>
<protein>
    <submittedName>
        <fullName evidence="2">Uncharacterized protein</fullName>
    </submittedName>
</protein>
<keyword evidence="1" id="KW-0732">Signal</keyword>
<dbReference type="EMBL" id="GGMS01017913">
    <property type="protein sequence ID" value="MBY87116.1"/>
    <property type="molecule type" value="Transcribed_RNA"/>
</dbReference>
<dbReference type="AlphaFoldDB" id="A0A2S2RAP0"/>
<proteinExistence type="predicted"/>
<feature type="chain" id="PRO_5015739469" evidence="1">
    <location>
        <begin position="20"/>
        <end position="118"/>
    </location>
</feature>
<feature type="signal peptide" evidence="1">
    <location>
        <begin position="1"/>
        <end position="19"/>
    </location>
</feature>
<organism evidence="2">
    <name type="scientific">Sipha flava</name>
    <name type="common">yellow sugarcane aphid</name>
    <dbReference type="NCBI Taxonomy" id="143950"/>
    <lineage>
        <taxon>Eukaryota</taxon>
        <taxon>Metazoa</taxon>
        <taxon>Ecdysozoa</taxon>
        <taxon>Arthropoda</taxon>
        <taxon>Hexapoda</taxon>
        <taxon>Insecta</taxon>
        <taxon>Pterygota</taxon>
        <taxon>Neoptera</taxon>
        <taxon>Paraneoptera</taxon>
        <taxon>Hemiptera</taxon>
        <taxon>Sternorrhyncha</taxon>
        <taxon>Aphidomorpha</taxon>
        <taxon>Aphidoidea</taxon>
        <taxon>Aphididae</taxon>
        <taxon>Sipha</taxon>
    </lineage>
</organism>
<evidence type="ECO:0000256" key="1">
    <source>
        <dbReference type="SAM" id="SignalP"/>
    </source>
</evidence>
<dbReference type="OrthoDB" id="6588591at2759"/>
<evidence type="ECO:0000313" key="2">
    <source>
        <dbReference type="EMBL" id="MBY87116.1"/>
    </source>
</evidence>
<name>A0A2S2RAP0_9HEMI</name>
<accession>A0A2S2RAP0</accession>